<dbReference type="NCBIfam" id="TIGR01547">
    <property type="entry name" value="phage_term_2"/>
    <property type="match status" value="1"/>
</dbReference>
<evidence type="ECO:0000259" key="2">
    <source>
        <dbReference type="Pfam" id="PF17288"/>
    </source>
</evidence>
<dbReference type="Gene3D" id="3.40.50.300">
    <property type="entry name" value="P-loop containing nucleotide triphosphate hydrolases"/>
    <property type="match status" value="1"/>
</dbReference>
<feature type="domain" description="Phage terminase large subunit C-terminal" evidence="2">
    <location>
        <begin position="256"/>
        <end position="415"/>
    </location>
</feature>
<proteinExistence type="predicted"/>
<dbReference type="PANTHER" id="PTHR39184">
    <property type="match status" value="1"/>
</dbReference>
<evidence type="ECO:0000259" key="1">
    <source>
        <dbReference type="Pfam" id="PF04466"/>
    </source>
</evidence>
<accession>A0A6H1ZTH0</accession>
<name>A0A6H1ZTH0_9ZZZZ</name>
<dbReference type="InterPro" id="IPR027417">
    <property type="entry name" value="P-loop_NTPase"/>
</dbReference>
<protein>
    <submittedName>
        <fullName evidence="3">Putative terminase</fullName>
    </submittedName>
</protein>
<dbReference type="Pfam" id="PF17288">
    <property type="entry name" value="Terminase_3C"/>
    <property type="match status" value="1"/>
</dbReference>
<gene>
    <name evidence="3" type="ORF">TM448A02025_0013</name>
</gene>
<dbReference type="Gene3D" id="3.30.420.280">
    <property type="match status" value="1"/>
</dbReference>
<dbReference type="AlphaFoldDB" id="A0A6H1ZTH0"/>
<organism evidence="3">
    <name type="scientific">viral metagenome</name>
    <dbReference type="NCBI Taxonomy" id="1070528"/>
    <lineage>
        <taxon>unclassified sequences</taxon>
        <taxon>metagenomes</taxon>
        <taxon>organismal metagenomes</taxon>
    </lineage>
</organism>
<reference evidence="3" key="1">
    <citation type="submission" date="2020-03" db="EMBL/GenBank/DDBJ databases">
        <title>The deep terrestrial virosphere.</title>
        <authorList>
            <person name="Holmfeldt K."/>
            <person name="Nilsson E."/>
            <person name="Simone D."/>
            <person name="Lopez-Fernandez M."/>
            <person name="Wu X."/>
            <person name="de Brujin I."/>
            <person name="Lundin D."/>
            <person name="Andersson A."/>
            <person name="Bertilsson S."/>
            <person name="Dopson M."/>
        </authorList>
    </citation>
    <scope>NUCLEOTIDE SEQUENCE</scope>
    <source>
        <strain evidence="3">TM448A02025</strain>
    </source>
</reference>
<evidence type="ECO:0000313" key="3">
    <source>
        <dbReference type="EMBL" id="QJA51226.1"/>
    </source>
</evidence>
<dbReference type="InterPro" id="IPR035412">
    <property type="entry name" value="Terminase_L_N"/>
</dbReference>
<dbReference type="PANTHER" id="PTHR39184:SF1">
    <property type="entry name" value="PBSX PHAGE TERMINASE LARGE SUBUNIT"/>
    <property type="match status" value="1"/>
</dbReference>
<dbReference type="InterPro" id="IPR035413">
    <property type="entry name" value="Terminase_L_C"/>
</dbReference>
<dbReference type="EMBL" id="MT144246">
    <property type="protein sequence ID" value="QJA51226.1"/>
    <property type="molecule type" value="Genomic_DNA"/>
</dbReference>
<dbReference type="SUPFAM" id="SSF52540">
    <property type="entry name" value="P-loop containing nucleoside triphosphate hydrolases"/>
    <property type="match status" value="1"/>
</dbReference>
<feature type="domain" description="Phage terminase large subunit N-terminal" evidence="1">
    <location>
        <begin position="28"/>
        <end position="217"/>
    </location>
</feature>
<dbReference type="Pfam" id="PF04466">
    <property type="entry name" value="Terminase_3"/>
    <property type="match status" value="1"/>
</dbReference>
<dbReference type="InterPro" id="IPR052380">
    <property type="entry name" value="Viral_DNA_packaging_terminase"/>
</dbReference>
<dbReference type="InterPro" id="IPR006437">
    <property type="entry name" value="Phage_terminase_lsu"/>
</dbReference>
<sequence>MSETIIDITNFESLLNPIYRIILYNERRYLILKGGSGAGKSHFACQKILYRIITEPNHRFLIIRKVKDTIRKSVFQLFRDYISKWELSDEFKINLTDMTITFRSNGNEILFAGVDDPDKLKSIEGVTGIWIEEANELYPNDFEELDRRLRGIFHTYMQIILTFNPILKTNWTYKRFFSGLTEEEKEDITILTTTYKDNIFIKNDLAYKKLLESYTGNMRTVFTLGQYGMLENAIYTNWEMIEDDEFPDDEPVLGLDFGYIAPQALIRTVVDMEEKIIYVDQLSYLTKQTIPELAKDMNDMKLNDYKIIADSEAPGKIEELQNWYYKEERINKETGKLEIIYEEKGFPYIEPCNKGKGSVLAGIDYMQQFRIKITKRSVKVKAEIESYQRKKDKEGNIVEEPEKGFDHSLDALRYIMFTVYYMGTLPYIYVGDE</sequence>